<dbReference type="Pfam" id="PF03466">
    <property type="entry name" value="LysR_substrate"/>
    <property type="match status" value="1"/>
</dbReference>
<keyword evidence="3" id="KW-0238">DNA-binding</keyword>
<dbReference type="InterPro" id="IPR036390">
    <property type="entry name" value="WH_DNA-bd_sf"/>
</dbReference>
<accession>A0A7G9GDS8</accession>
<dbReference type="CDD" id="cd05466">
    <property type="entry name" value="PBP2_LTTR_substrate"/>
    <property type="match status" value="1"/>
</dbReference>
<dbReference type="PROSITE" id="PS50931">
    <property type="entry name" value="HTH_LYSR"/>
    <property type="match status" value="1"/>
</dbReference>
<evidence type="ECO:0000259" key="5">
    <source>
        <dbReference type="PROSITE" id="PS50931"/>
    </source>
</evidence>
<feature type="domain" description="HTH lysR-type" evidence="5">
    <location>
        <begin position="1"/>
        <end position="58"/>
    </location>
</feature>
<dbReference type="PANTHER" id="PTHR30346:SF28">
    <property type="entry name" value="HTH-TYPE TRANSCRIPTIONAL REGULATOR CYNR"/>
    <property type="match status" value="1"/>
</dbReference>
<keyword evidence="7" id="KW-1185">Reference proteome</keyword>
<dbReference type="SUPFAM" id="SSF46785">
    <property type="entry name" value="Winged helix' DNA-binding domain"/>
    <property type="match status" value="1"/>
</dbReference>
<evidence type="ECO:0000256" key="1">
    <source>
        <dbReference type="ARBA" id="ARBA00009437"/>
    </source>
</evidence>
<organism evidence="6 7">
    <name type="scientific">Wansuia hejianensis</name>
    <dbReference type="NCBI Taxonomy" id="2763667"/>
    <lineage>
        <taxon>Bacteria</taxon>
        <taxon>Bacillati</taxon>
        <taxon>Bacillota</taxon>
        <taxon>Clostridia</taxon>
        <taxon>Lachnospirales</taxon>
        <taxon>Lachnospiraceae</taxon>
        <taxon>Wansuia</taxon>
    </lineage>
</organism>
<dbReference type="InterPro" id="IPR005119">
    <property type="entry name" value="LysR_subst-bd"/>
</dbReference>
<dbReference type="PANTHER" id="PTHR30346">
    <property type="entry name" value="TRANSCRIPTIONAL DUAL REGULATOR HCAR-RELATED"/>
    <property type="match status" value="1"/>
</dbReference>
<dbReference type="AlphaFoldDB" id="A0A7G9GDS8"/>
<dbReference type="GO" id="GO:0003677">
    <property type="term" value="F:DNA binding"/>
    <property type="evidence" value="ECO:0007669"/>
    <property type="project" value="UniProtKB-KW"/>
</dbReference>
<dbReference type="Proteomes" id="UP000515860">
    <property type="component" value="Chromosome"/>
</dbReference>
<dbReference type="InterPro" id="IPR000847">
    <property type="entry name" value="LysR_HTH_N"/>
</dbReference>
<evidence type="ECO:0000256" key="2">
    <source>
        <dbReference type="ARBA" id="ARBA00023015"/>
    </source>
</evidence>
<dbReference type="GO" id="GO:0003700">
    <property type="term" value="F:DNA-binding transcription factor activity"/>
    <property type="evidence" value="ECO:0007669"/>
    <property type="project" value="InterPro"/>
</dbReference>
<evidence type="ECO:0000256" key="3">
    <source>
        <dbReference type="ARBA" id="ARBA00023125"/>
    </source>
</evidence>
<name>A0A7G9GDS8_9FIRM</name>
<comment type="similarity">
    <text evidence="1">Belongs to the LysR transcriptional regulatory family.</text>
</comment>
<sequence>MRLEQLYIFQEIAETGSIRKASERLFLSAQSISKAMIQLEAEWNTTLYLRSRTGIQLTEAGEKAYLLIQKVIEDIAALNAHFHVQEPPVQDDSQLPVFMSCCAVMELIAFGAVNILMVDYTNTPVQIDKKSSIEIRDFLFSTTNDSKMPDIILTNEVSAKLPALKKKTEKNYHCYFLFEDELCLQIPQNDPLAEYDRIPLTVLEHLPMLLYTGTPSQKTESEQILMDWGHELQNVSRISNIETCSQIAINQHRYCFVGYPSVEFRPMANVIYVPLERSIATNQIMLVKRRRKNRTVTNAFVNSMDDYFNLKKLW</sequence>
<evidence type="ECO:0000313" key="7">
    <source>
        <dbReference type="Proteomes" id="UP000515860"/>
    </source>
</evidence>
<dbReference type="Pfam" id="PF00126">
    <property type="entry name" value="HTH_1"/>
    <property type="match status" value="1"/>
</dbReference>
<dbReference type="SUPFAM" id="SSF53850">
    <property type="entry name" value="Periplasmic binding protein-like II"/>
    <property type="match status" value="1"/>
</dbReference>
<dbReference type="RefSeq" id="WP_249329044.1">
    <property type="nucleotide sequence ID" value="NZ_CP060635.1"/>
</dbReference>
<dbReference type="Gene3D" id="1.10.10.10">
    <property type="entry name" value="Winged helix-like DNA-binding domain superfamily/Winged helix DNA-binding domain"/>
    <property type="match status" value="1"/>
</dbReference>
<dbReference type="GO" id="GO:0032993">
    <property type="term" value="C:protein-DNA complex"/>
    <property type="evidence" value="ECO:0007669"/>
    <property type="project" value="TreeGrafter"/>
</dbReference>
<dbReference type="Gene3D" id="3.40.190.290">
    <property type="match status" value="1"/>
</dbReference>
<keyword evidence="2" id="KW-0805">Transcription regulation</keyword>
<keyword evidence="4" id="KW-0804">Transcription</keyword>
<dbReference type="EMBL" id="CP060635">
    <property type="protein sequence ID" value="QNM08960.1"/>
    <property type="molecule type" value="Genomic_DNA"/>
</dbReference>
<evidence type="ECO:0000256" key="4">
    <source>
        <dbReference type="ARBA" id="ARBA00023163"/>
    </source>
</evidence>
<gene>
    <name evidence="6" type="ORF">H9Q79_01260</name>
</gene>
<reference evidence="6 7" key="1">
    <citation type="submission" date="2020-08" db="EMBL/GenBank/DDBJ databases">
        <authorList>
            <person name="Liu C."/>
            <person name="Sun Q."/>
        </authorList>
    </citation>
    <scope>NUCLEOTIDE SEQUENCE [LARGE SCALE GENOMIC DNA]</scope>
    <source>
        <strain evidence="6 7">NSJ-29</strain>
    </source>
</reference>
<dbReference type="KEGG" id="whj:H9Q79_01260"/>
<proteinExistence type="inferred from homology"/>
<evidence type="ECO:0000313" key="6">
    <source>
        <dbReference type="EMBL" id="QNM08960.1"/>
    </source>
</evidence>
<protein>
    <submittedName>
        <fullName evidence="6">LysR family transcriptional regulator</fullName>
    </submittedName>
</protein>
<dbReference type="InterPro" id="IPR036388">
    <property type="entry name" value="WH-like_DNA-bd_sf"/>
</dbReference>